<keyword evidence="3" id="KW-1185">Reference proteome</keyword>
<dbReference type="EMBL" id="DF973589">
    <property type="protein sequence ID" value="GAU35408.1"/>
    <property type="molecule type" value="Genomic_DNA"/>
</dbReference>
<dbReference type="AlphaFoldDB" id="A0A2Z6MSI0"/>
<feature type="region of interest" description="Disordered" evidence="1">
    <location>
        <begin position="1"/>
        <end position="28"/>
    </location>
</feature>
<evidence type="ECO:0000313" key="2">
    <source>
        <dbReference type="EMBL" id="GAU35408.1"/>
    </source>
</evidence>
<feature type="compositionally biased region" description="Basic residues" evidence="1">
    <location>
        <begin position="15"/>
        <end position="26"/>
    </location>
</feature>
<gene>
    <name evidence="2" type="ORF">TSUD_160590</name>
</gene>
<evidence type="ECO:0000256" key="1">
    <source>
        <dbReference type="SAM" id="MobiDB-lite"/>
    </source>
</evidence>
<dbReference type="Proteomes" id="UP000242715">
    <property type="component" value="Unassembled WGS sequence"/>
</dbReference>
<name>A0A2Z6MSI0_TRISU</name>
<proteinExistence type="predicted"/>
<accession>A0A2Z6MSI0</accession>
<organism evidence="2 3">
    <name type="scientific">Trifolium subterraneum</name>
    <name type="common">Subterranean clover</name>
    <dbReference type="NCBI Taxonomy" id="3900"/>
    <lineage>
        <taxon>Eukaryota</taxon>
        <taxon>Viridiplantae</taxon>
        <taxon>Streptophyta</taxon>
        <taxon>Embryophyta</taxon>
        <taxon>Tracheophyta</taxon>
        <taxon>Spermatophyta</taxon>
        <taxon>Magnoliopsida</taxon>
        <taxon>eudicotyledons</taxon>
        <taxon>Gunneridae</taxon>
        <taxon>Pentapetalae</taxon>
        <taxon>rosids</taxon>
        <taxon>fabids</taxon>
        <taxon>Fabales</taxon>
        <taxon>Fabaceae</taxon>
        <taxon>Papilionoideae</taxon>
        <taxon>50 kb inversion clade</taxon>
        <taxon>NPAAA clade</taxon>
        <taxon>Hologalegina</taxon>
        <taxon>IRL clade</taxon>
        <taxon>Trifolieae</taxon>
        <taxon>Trifolium</taxon>
    </lineage>
</organism>
<reference evidence="3" key="1">
    <citation type="journal article" date="2017" name="Front. Plant Sci.">
        <title>Climate Clever Clovers: New Paradigm to Reduce the Environmental Footprint of Ruminants by Breeding Low Methanogenic Forages Utilizing Haplotype Variation.</title>
        <authorList>
            <person name="Kaur P."/>
            <person name="Appels R."/>
            <person name="Bayer P.E."/>
            <person name="Keeble-Gagnere G."/>
            <person name="Wang J."/>
            <person name="Hirakawa H."/>
            <person name="Shirasawa K."/>
            <person name="Vercoe P."/>
            <person name="Stefanova K."/>
            <person name="Durmic Z."/>
            <person name="Nichols P."/>
            <person name="Revell C."/>
            <person name="Isobe S.N."/>
            <person name="Edwards D."/>
            <person name="Erskine W."/>
        </authorList>
    </citation>
    <scope>NUCLEOTIDE SEQUENCE [LARGE SCALE GENOMIC DNA]</scope>
    <source>
        <strain evidence="3">cv. Daliak</strain>
    </source>
</reference>
<evidence type="ECO:0000313" key="3">
    <source>
        <dbReference type="Proteomes" id="UP000242715"/>
    </source>
</evidence>
<protein>
    <submittedName>
        <fullName evidence="2">Uncharacterized protein</fullName>
    </submittedName>
</protein>
<sequence length="73" mass="8404">MDSYGGCRCGGGHGSSHHNLSRKTKNRLNMDVHRSLQLQRSQLLEEVYKRRMFNTISTMEGIGFQYPDGRCTR</sequence>